<dbReference type="OrthoDB" id="569152at2"/>
<organism evidence="1 2">
    <name type="scientific">Jiangella alba</name>
    <dbReference type="NCBI Taxonomy" id="561176"/>
    <lineage>
        <taxon>Bacteria</taxon>
        <taxon>Bacillati</taxon>
        <taxon>Actinomycetota</taxon>
        <taxon>Actinomycetes</taxon>
        <taxon>Jiangellales</taxon>
        <taxon>Jiangellaceae</taxon>
        <taxon>Jiangella</taxon>
    </lineage>
</organism>
<sequence>MAEPDPAEPERAQLAAEIAHWRNAVDALADLDTIAAPAAWAGLEEYLRMRVRDRLAAVVADLSLEAAHCSTALARGDDTGTVRRAVLALRRRYLQVETILDFYGDAVGSRTNSALAAVLSGLDVIAGDSLDVILGRVGIATPPAVVYLDKGLGAAILRADVRLWDRTSPSPVAAIKLTRHNLSYPTAILHECGHQVGHLTGWNTELADALAVALAPRSRELAETWRSWASELAADVHAFALAGWAPLPALANVVDGDTSAVYQAVPGDPHPFPWIRVIVNAALCRSWFGAGPWDGLAVAWARRHPPERAPSEIAGLARLSVDALDDIVRVCTRQPMAAFGGRPLSAVADPARRSPDALDALARRAGPSLLTSQYLARREPLAVLAWLAIRPVVDPANGAAHRRDLLDWLARLSPGAPARAA</sequence>
<name>A0A1H5C224_9ACTN</name>
<dbReference type="Proteomes" id="UP000181980">
    <property type="component" value="Unassembled WGS sequence"/>
</dbReference>
<keyword evidence="2" id="KW-1185">Reference proteome</keyword>
<proteinExistence type="predicted"/>
<reference evidence="2" key="1">
    <citation type="submission" date="2016-10" db="EMBL/GenBank/DDBJ databases">
        <authorList>
            <person name="Varghese N."/>
            <person name="Submissions S."/>
        </authorList>
    </citation>
    <scope>NUCLEOTIDE SEQUENCE [LARGE SCALE GENOMIC DNA]</scope>
    <source>
        <strain evidence="2">DSM 45237</strain>
    </source>
</reference>
<dbReference type="STRING" id="561176.SAMN04488561_0085"/>
<gene>
    <name evidence="1" type="ORF">SAMN04488561_0085</name>
</gene>
<evidence type="ECO:0000313" key="2">
    <source>
        <dbReference type="Proteomes" id="UP000181980"/>
    </source>
</evidence>
<dbReference type="AlphaFoldDB" id="A0A1H5C224"/>
<dbReference type="RefSeq" id="WP_069113973.1">
    <property type="nucleotide sequence ID" value="NZ_FNUC01000001.1"/>
</dbReference>
<protein>
    <submittedName>
        <fullName evidence="1">Uncharacterized protein</fullName>
    </submittedName>
</protein>
<accession>A0A1H5C224</accession>
<dbReference type="EMBL" id="FNUC01000001">
    <property type="protein sequence ID" value="SED60665.1"/>
    <property type="molecule type" value="Genomic_DNA"/>
</dbReference>
<evidence type="ECO:0000313" key="1">
    <source>
        <dbReference type="EMBL" id="SED60665.1"/>
    </source>
</evidence>